<name>A0A9D1INZ0_9FIRM</name>
<comment type="caution">
    <text evidence="1">The sequence shown here is derived from an EMBL/GenBank/DDBJ whole genome shotgun (WGS) entry which is preliminary data.</text>
</comment>
<evidence type="ECO:0000313" key="2">
    <source>
        <dbReference type="Proteomes" id="UP000824074"/>
    </source>
</evidence>
<dbReference type="EMBL" id="DVMT01000022">
    <property type="protein sequence ID" value="HIU40101.1"/>
    <property type="molecule type" value="Genomic_DNA"/>
</dbReference>
<evidence type="ECO:0000313" key="1">
    <source>
        <dbReference type="EMBL" id="HIU40101.1"/>
    </source>
</evidence>
<accession>A0A9D1INZ0</accession>
<organism evidence="1 2">
    <name type="scientific">Candidatus Aphodocola excrementigallinarum</name>
    <dbReference type="NCBI Taxonomy" id="2840670"/>
    <lineage>
        <taxon>Bacteria</taxon>
        <taxon>Bacillati</taxon>
        <taxon>Bacillota</taxon>
        <taxon>Bacilli</taxon>
        <taxon>Candidatus Aphodocola</taxon>
    </lineage>
</organism>
<protein>
    <recommendedName>
        <fullName evidence="3">DUF3679 domain-containing protein</fullName>
    </recommendedName>
</protein>
<gene>
    <name evidence="1" type="ORF">IAB68_02220</name>
</gene>
<sequence length="108" mass="12640">MISYKKIFHAFIWLLFFSFLVLYFAQAGGYYEDLNNKKTYLTEEKIKQFEKDVEDGKEIKVENYVVNLKKDYGNNVSSFGLFTSKAFAEGFKWTMNKVFGGINNVVNE</sequence>
<proteinExistence type="predicted"/>
<reference evidence="1" key="1">
    <citation type="submission" date="2020-10" db="EMBL/GenBank/DDBJ databases">
        <authorList>
            <person name="Gilroy R."/>
        </authorList>
    </citation>
    <scope>NUCLEOTIDE SEQUENCE</scope>
    <source>
        <strain evidence="1">CHK193-30670</strain>
    </source>
</reference>
<evidence type="ECO:0008006" key="3">
    <source>
        <dbReference type="Google" id="ProtNLM"/>
    </source>
</evidence>
<dbReference type="AlphaFoldDB" id="A0A9D1INZ0"/>
<dbReference type="Proteomes" id="UP000824074">
    <property type="component" value="Unassembled WGS sequence"/>
</dbReference>
<reference evidence="1" key="2">
    <citation type="journal article" date="2021" name="PeerJ">
        <title>Extensive microbial diversity within the chicken gut microbiome revealed by metagenomics and culture.</title>
        <authorList>
            <person name="Gilroy R."/>
            <person name="Ravi A."/>
            <person name="Getino M."/>
            <person name="Pursley I."/>
            <person name="Horton D.L."/>
            <person name="Alikhan N.F."/>
            <person name="Baker D."/>
            <person name="Gharbi K."/>
            <person name="Hall N."/>
            <person name="Watson M."/>
            <person name="Adriaenssens E.M."/>
            <person name="Foster-Nyarko E."/>
            <person name="Jarju S."/>
            <person name="Secka A."/>
            <person name="Antonio M."/>
            <person name="Oren A."/>
            <person name="Chaudhuri R.R."/>
            <person name="La Ragione R."/>
            <person name="Hildebrand F."/>
            <person name="Pallen M.J."/>
        </authorList>
    </citation>
    <scope>NUCLEOTIDE SEQUENCE</scope>
    <source>
        <strain evidence="1">CHK193-30670</strain>
    </source>
</reference>